<dbReference type="Proteomes" id="UP001145050">
    <property type="component" value="Unassembled WGS sequence"/>
</dbReference>
<evidence type="ECO:0000256" key="1">
    <source>
        <dbReference type="SAM" id="MobiDB-lite"/>
    </source>
</evidence>
<dbReference type="InterPro" id="IPR021136">
    <property type="entry name" value="Flagellar_hook_control-like_C"/>
</dbReference>
<comment type="caution">
    <text evidence="3">The sequence shown here is derived from an EMBL/GenBank/DDBJ whole genome shotgun (WGS) entry which is preliminary data.</text>
</comment>
<gene>
    <name evidence="3" type="ORF">NC797_03510</name>
</gene>
<proteinExistence type="predicted"/>
<accession>A0A9X3WPT0</accession>
<dbReference type="CDD" id="cd17470">
    <property type="entry name" value="T3SS_Flik_C"/>
    <property type="match status" value="1"/>
</dbReference>
<evidence type="ECO:0000313" key="4">
    <source>
        <dbReference type="Proteomes" id="UP001145050"/>
    </source>
</evidence>
<keyword evidence="3" id="KW-0282">Flagellum</keyword>
<keyword evidence="3" id="KW-0966">Cell projection</keyword>
<dbReference type="EMBL" id="JAMQKB010000002">
    <property type="protein sequence ID" value="MDC3423575.1"/>
    <property type="molecule type" value="Genomic_DNA"/>
</dbReference>
<dbReference type="Pfam" id="PF02120">
    <property type="entry name" value="Flg_hook"/>
    <property type="match status" value="1"/>
</dbReference>
<feature type="region of interest" description="Disordered" evidence="1">
    <location>
        <begin position="415"/>
        <end position="451"/>
    </location>
</feature>
<feature type="compositionally biased region" description="Basic and acidic residues" evidence="1">
    <location>
        <begin position="415"/>
        <end position="424"/>
    </location>
</feature>
<sequence>MKAAGMVIKQAPSLVDFTKKSNVQTPSTNRFVTLLNQAKESSNTTDATVTDGNQLVSTIIEQIKQLLDPTKSSSNRLSIEGTTVEISTQTLLSKFSKAQLKELRALLADVDGETGNTGLMSDALVKELQSALRKLGEQGMTLEQSLEEWMPMESAEKTNVQPDLINDGMLLSALWDKAINVLKSIEDQAPTKKQAAVLKNLLEQWVAVTKQTSKNDNASQVLTNKGTQKEQAIWTQLIQTYQNRSTLVGQQRYANNAEVTSADVSKWVSNALARYKADESVQIKESNLTPTQQPMTKLEQYVIYVNQTANQETKEQQVMQELQRVLKTSKFLQKNGMEQLAIKLKPVNMGDMVVKLTQLNGEMVVKISVTTQVAKDMLEGNLQQLRHMFSPQQVVIEKTDPLSLGDLYSLEQEERFKDAAKDEQQQQSQQQNQGNTPSELSFHDILVNEKV</sequence>
<dbReference type="InterPro" id="IPR038610">
    <property type="entry name" value="FliK-like_C_sf"/>
</dbReference>
<keyword evidence="4" id="KW-1185">Reference proteome</keyword>
<organism evidence="3 4">
    <name type="scientific">Terrihalobacillus insolitus</name>
    <dbReference type="NCBI Taxonomy" id="2950438"/>
    <lineage>
        <taxon>Bacteria</taxon>
        <taxon>Bacillati</taxon>
        <taxon>Bacillota</taxon>
        <taxon>Bacilli</taxon>
        <taxon>Bacillales</taxon>
        <taxon>Bacillaceae</taxon>
        <taxon>Terrihalobacillus</taxon>
    </lineage>
</organism>
<name>A0A9X3WPT0_9BACI</name>
<keyword evidence="3" id="KW-0969">Cilium</keyword>
<feature type="domain" description="Flagellar hook-length control protein-like C-terminal" evidence="2">
    <location>
        <begin position="332"/>
        <end position="397"/>
    </location>
</feature>
<dbReference type="AlphaFoldDB" id="A0A9X3WPT0"/>
<dbReference type="Gene3D" id="3.30.750.140">
    <property type="match status" value="1"/>
</dbReference>
<evidence type="ECO:0000259" key="2">
    <source>
        <dbReference type="Pfam" id="PF02120"/>
    </source>
</evidence>
<dbReference type="RefSeq" id="WP_272435308.1">
    <property type="nucleotide sequence ID" value="NZ_JAMQKB010000002.1"/>
</dbReference>
<evidence type="ECO:0000313" key="3">
    <source>
        <dbReference type="EMBL" id="MDC3423575.1"/>
    </source>
</evidence>
<protein>
    <submittedName>
        <fullName evidence="3">Flagellar hook-length control protein FliK</fullName>
    </submittedName>
</protein>
<reference evidence="3" key="1">
    <citation type="submission" date="2022-06" db="EMBL/GenBank/DDBJ databases">
        <title>Aquibacillus sp. a new bacterium isolated from soil saline samples.</title>
        <authorList>
            <person name="Galisteo C."/>
            <person name="De La Haba R."/>
            <person name="Sanchez-Porro C."/>
            <person name="Ventosa A."/>
        </authorList>
    </citation>
    <scope>NUCLEOTIDE SEQUENCE</scope>
    <source>
        <strain evidence="3">3ASR75-11</strain>
    </source>
</reference>